<keyword evidence="4" id="KW-1185">Reference proteome</keyword>
<dbReference type="Gene3D" id="3.40.50.880">
    <property type="match status" value="1"/>
</dbReference>
<organism evidence="3 4">
    <name type="scientific">Algoriphagus hitonicola</name>
    <dbReference type="NCBI Taxonomy" id="435880"/>
    <lineage>
        <taxon>Bacteria</taxon>
        <taxon>Pseudomonadati</taxon>
        <taxon>Bacteroidota</taxon>
        <taxon>Cytophagia</taxon>
        <taxon>Cytophagales</taxon>
        <taxon>Cyclobacteriaceae</taxon>
        <taxon>Algoriphagus</taxon>
    </lineage>
</organism>
<protein>
    <recommendedName>
        <fullName evidence="2">ThuA-like domain-containing protein</fullName>
    </recommendedName>
</protein>
<dbReference type="PANTHER" id="PTHR40469:SF2">
    <property type="entry name" value="GALACTOSE-BINDING DOMAIN-LIKE SUPERFAMILY PROTEIN"/>
    <property type="match status" value="1"/>
</dbReference>
<proteinExistence type="predicted"/>
<feature type="domain" description="ThuA-like" evidence="2">
    <location>
        <begin position="26"/>
        <end position="237"/>
    </location>
</feature>
<dbReference type="SUPFAM" id="SSF52317">
    <property type="entry name" value="Class I glutamine amidotransferase-like"/>
    <property type="match status" value="1"/>
</dbReference>
<sequence length="245" mass="27914">MKLKLHLLLAFLGVFLFADLQAQQFRALVFSKTAGFRHQSIPDAVVAIKKMAKDHVFSVHTTEDANYFTDENLSKFDVIILASTTGTILNEDQKAAFQRFVQSGKGVVGIHSATDTEYQWPWYNQLIGAYFLAHPQQQTLRLEVVDQSHPSTWHLPKNWLWTDELYEFRDINPNIKVLINADESTYEPAKPMGASHPMAWYHEFDGGRSFYTALGHVESAFQDADFLKHLYGGIWYAATGENPTQ</sequence>
<reference evidence="4" key="1">
    <citation type="submission" date="2016-10" db="EMBL/GenBank/DDBJ databases">
        <authorList>
            <person name="Varghese N."/>
            <person name="Submissions S."/>
        </authorList>
    </citation>
    <scope>NUCLEOTIDE SEQUENCE [LARGE SCALE GENOMIC DNA]</scope>
    <source>
        <strain evidence="4">DSM 19315</strain>
    </source>
</reference>
<dbReference type="RefSeq" id="WP_092791937.1">
    <property type="nucleotide sequence ID" value="NZ_FOPC01000008.1"/>
</dbReference>
<feature type="chain" id="PRO_5011647100" description="ThuA-like domain-containing protein" evidence="1">
    <location>
        <begin position="23"/>
        <end position="245"/>
    </location>
</feature>
<keyword evidence="1" id="KW-0732">Signal</keyword>
<gene>
    <name evidence="3" type="ORF">SAMN04487988_10871</name>
</gene>
<feature type="signal peptide" evidence="1">
    <location>
        <begin position="1"/>
        <end position="22"/>
    </location>
</feature>
<evidence type="ECO:0000313" key="4">
    <source>
        <dbReference type="Proteomes" id="UP000199642"/>
    </source>
</evidence>
<dbReference type="AlphaFoldDB" id="A0A1I2UQ81"/>
<dbReference type="OrthoDB" id="9816308at2"/>
<evidence type="ECO:0000256" key="1">
    <source>
        <dbReference type="SAM" id="SignalP"/>
    </source>
</evidence>
<dbReference type="InterPro" id="IPR029062">
    <property type="entry name" value="Class_I_gatase-like"/>
</dbReference>
<dbReference type="PANTHER" id="PTHR40469">
    <property type="entry name" value="SECRETED GLYCOSYL HYDROLASE"/>
    <property type="match status" value="1"/>
</dbReference>
<dbReference type="Pfam" id="PF06283">
    <property type="entry name" value="ThuA"/>
    <property type="match status" value="1"/>
</dbReference>
<evidence type="ECO:0000259" key="2">
    <source>
        <dbReference type="Pfam" id="PF06283"/>
    </source>
</evidence>
<dbReference type="EMBL" id="FOPC01000008">
    <property type="protein sequence ID" value="SFG79273.1"/>
    <property type="molecule type" value="Genomic_DNA"/>
</dbReference>
<evidence type="ECO:0000313" key="3">
    <source>
        <dbReference type="EMBL" id="SFG79273.1"/>
    </source>
</evidence>
<dbReference type="Proteomes" id="UP000199642">
    <property type="component" value="Unassembled WGS sequence"/>
</dbReference>
<dbReference type="InterPro" id="IPR029010">
    <property type="entry name" value="ThuA-like"/>
</dbReference>
<accession>A0A1I2UQ81</accession>
<dbReference type="STRING" id="435880.SAMN04487988_10871"/>
<name>A0A1I2UQ81_9BACT</name>